<keyword evidence="7" id="KW-0206">Cytoskeleton</keyword>
<dbReference type="InterPro" id="IPR021897">
    <property type="entry name" value="FAP206"/>
</dbReference>
<dbReference type="GO" id="GO:0036064">
    <property type="term" value="C:ciliary basal body"/>
    <property type="evidence" value="ECO:0007669"/>
    <property type="project" value="TreeGrafter"/>
</dbReference>
<dbReference type="GO" id="GO:0003356">
    <property type="term" value="P:regulation of cilium beat frequency"/>
    <property type="evidence" value="ECO:0007669"/>
    <property type="project" value="TreeGrafter"/>
</dbReference>
<comment type="function">
    <text evidence="9">Essential for sperm motility and is involved in the regulation of the beating frequency of motile cilia on the epithelial cells of the respiratory tract. Required for the establishment of radial spokes in sperm flagella.</text>
</comment>
<gene>
    <name evidence="10" type="ORF">CEUTPL_LOCUS7369</name>
</gene>
<evidence type="ECO:0000256" key="1">
    <source>
        <dbReference type="ARBA" id="ARBA00004430"/>
    </source>
</evidence>
<keyword evidence="4" id="KW-0963">Cytoplasm</keyword>
<reference evidence="10" key="1">
    <citation type="submission" date="2022-01" db="EMBL/GenBank/DDBJ databases">
        <authorList>
            <person name="King R."/>
        </authorList>
    </citation>
    <scope>NUCLEOTIDE SEQUENCE</scope>
</reference>
<dbReference type="PANTHER" id="PTHR21442:SF0">
    <property type="entry name" value="CILIA- AND FLAGELLA-ASSOCIATED PROTEIN 206"/>
    <property type="match status" value="1"/>
</dbReference>
<dbReference type="Pfam" id="PF12018">
    <property type="entry name" value="FAP206"/>
    <property type="match status" value="1"/>
</dbReference>
<evidence type="ECO:0000256" key="7">
    <source>
        <dbReference type="ARBA" id="ARBA00023212"/>
    </source>
</evidence>
<dbReference type="GO" id="GO:0030030">
    <property type="term" value="P:cell projection organization"/>
    <property type="evidence" value="ECO:0007669"/>
    <property type="project" value="UniProtKB-KW"/>
</dbReference>
<evidence type="ECO:0000256" key="4">
    <source>
        <dbReference type="ARBA" id="ARBA00022490"/>
    </source>
</evidence>
<keyword evidence="11" id="KW-1185">Reference proteome</keyword>
<name>A0A9N9MNP1_9CUCU</name>
<evidence type="ECO:0000313" key="10">
    <source>
        <dbReference type="EMBL" id="CAG9766797.1"/>
    </source>
</evidence>
<dbReference type="OrthoDB" id="10251073at2759"/>
<evidence type="ECO:0000256" key="3">
    <source>
        <dbReference type="ARBA" id="ARBA00021602"/>
    </source>
</evidence>
<keyword evidence="6" id="KW-0969">Cilium</keyword>
<organism evidence="10 11">
    <name type="scientific">Ceutorhynchus assimilis</name>
    <name type="common">cabbage seed weevil</name>
    <dbReference type="NCBI Taxonomy" id="467358"/>
    <lineage>
        <taxon>Eukaryota</taxon>
        <taxon>Metazoa</taxon>
        <taxon>Ecdysozoa</taxon>
        <taxon>Arthropoda</taxon>
        <taxon>Hexapoda</taxon>
        <taxon>Insecta</taxon>
        <taxon>Pterygota</taxon>
        <taxon>Neoptera</taxon>
        <taxon>Endopterygota</taxon>
        <taxon>Coleoptera</taxon>
        <taxon>Polyphaga</taxon>
        <taxon>Cucujiformia</taxon>
        <taxon>Curculionidae</taxon>
        <taxon>Ceutorhynchinae</taxon>
        <taxon>Ceutorhynchus</taxon>
    </lineage>
</organism>
<accession>A0A9N9MNP1</accession>
<evidence type="ECO:0000256" key="2">
    <source>
        <dbReference type="ARBA" id="ARBA00010500"/>
    </source>
</evidence>
<evidence type="ECO:0000313" key="11">
    <source>
        <dbReference type="Proteomes" id="UP001152799"/>
    </source>
</evidence>
<comment type="similarity">
    <text evidence="2">Belongs to the CFAP206 family.</text>
</comment>
<keyword evidence="8" id="KW-0966">Cell projection</keyword>
<dbReference type="PANTHER" id="PTHR21442">
    <property type="entry name" value="CILIA- AND FLAGELLA-ASSOCIATED PROTEIN 206"/>
    <property type="match status" value="1"/>
</dbReference>
<dbReference type="EMBL" id="OU892279">
    <property type="protein sequence ID" value="CAG9766797.1"/>
    <property type="molecule type" value="Genomic_DNA"/>
</dbReference>
<dbReference type="AlphaFoldDB" id="A0A9N9MNP1"/>
<dbReference type="GO" id="GO:0005930">
    <property type="term" value="C:axoneme"/>
    <property type="evidence" value="ECO:0007669"/>
    <property type="project" value="UniProtKB-SubCell"/>
</dbReference>
<sequence length="629" mass="74268">MDDHRYHDGCIRNIVKEIMRECNAKKIHVNKNFVLFLTQMLLLDPNWGIDENFFQQRENVQCFVKYVIEKIICKQDSVKVVTLRMQFYFTCSIQNLQYIIDITRMDIKNRLKVLHDDILAHDKVDNRQNIDTLYKKIIYYICFLSGLGNPEVFRVFEEVRVALKSIISDEDLKDFANKSKNEKCIQLEYFMKIVSGIRLFNKYCDKGGQGITNLPYLVAQSLDVLKEKSEDSISFIAKKVNLLVIAVKKSYSFQSSYRSYKMCLQNTLRFNESLRLPDIHYMQNLLVFFKQYEMLVKRIEVHLDVIFNRCDSTLNEIEDLMKTIYDTVYMKIGVLAEIVFPLFEKLWLFWEKFQNETFVIARLNEIMIELFAFSKLTGFHKFDITVTPTHESALSIDNVSVNIISFNPEIKVIRNCISQYKLQYLGFCCWMLVETDGGLIPGNTKMGIVKYHGRYYAFSCYEAYYMFYKNPSMYVNGVLELGRRHPELINLFHLQQDLQKCSNTKKLMKAKLEIKNREDKQIETEDSQESYIDPNYKWNVWDLKREVLIQTNLLRCKTLSTQTIKTNSQNNIRTQTYNTEKAVACQTPQDITTQVPKPSVFLHGLRSRKDDKQWKIDLTLFEDDKECLS</sequence>
<evidence type="ECO:0000256" key="9">
    <source>
        <dbReference type="ARBA" id="ARBA00045321"/>
    </source>
</evidence>
<evidence type="ECO:0000256" key="6">
    <source>
        <dbReference type="ARBA" id="ARBA00023069"/>
    </source>
</evidence>
<evidence type="ECO:0000256" key="5">
    <source>
        <dbReference type="ARBA" id="ARBA00022794"/>
    </source>
</evidence>
<proteinExistence type="inferred from homology"/>
<evidence type="ECO:0000256" key="8">
    <source>
        <dbReference type="ARBA" id="ARBA00023273"/>
    </source>
</evidence>
<dbReference type="Proteomes" id="UP001152799">
    <property type="component" value="Chromosome 3"/>
</dbReference>
<comment type="subcellular location">
    <subcellularLocation>
        <location evidence="1">Cytoplasm</location>
        <location evidence="1">Cytoskeleton</location>
        <location evidence="1">Cilium axoneme</location>
    </subcellularLocation>
</comment>
<protein>
    <recommendedName>
        <fullName evidence="3">Cilia- and flagella-associated protein 206</fullName>
    </recommendedName>
</protein>
<keyword evidence="5" id="KW-0970">Cilium biogenesis/degradation</keyword>